<dbReference type="PANTHER" id="PTHR48100">
    <property type="entry name" value="BROAD-SPECIFICITY PHOSPHATASE YOR283W-RELATED"/>
    <property type="match status" value="1"/>
</dbReference>
<organism evidence="1 2">
    <name type="scientific">Byssothecium circinans</name>
    <dbReference type="NCBI Taxonomy" id="147558"/>
    <lineage>
        <taxon>Eukaryota</taxon>
        <taxon>Fungi</taxon>
        <taxon>Dikarya</taxon>
        <taxon>Ascomycota</taxon>
        <taxon>Pezizomycotina</taxon>
        <taxon>Dothideomycetes</taxon>
        <taxon>Pleosporomycetidae</taxon>
        <taxon>Pleosporales</taxon>
        <taxon>Massarineae</taxon>
        <taxon>Massarinaceae</taxon>
        <taxon>Byssothecium</taxon>
    </lineage>
</organism>
<dbReference type="GO" id="GO:0016791">
    <property type="term" value="F:phosphatase activity"/>
    <property type="evidence" value="ECO:0007669"/>
    <property type="project" value="TreeGrafter"/>
</dbReference>
<dbReference type="GO" id="GO:0005737">
    <property type="term" value="C:cytoplasm"/>
    <property type="evidence" value="ECO:0007669"/>
    <property type="project" value="TreeGrafter"/>
</dbReference>
<dbReference type="EMBL" id="ML976990">
    <property type="protein sequence ID" value="KAF1957033.1"/>
    <property type="molecule type" value="Genomic_DNA"/>
</dbReference>
<dbReference type="InterPro" id="IPR029033">
    <property type="entry name" value="His_PPase_superfam"/>
</dbReference>
<dbReference type="CDD" id="cd07067">
    <property type="entry name" value="HP_PGM_like"/>
    <property type="match status" value="1"/>
</dbReference>
<keyword evidence="2" id="KW-1185">Reference proteome</keyword>
<evidence type="ECO:0000313" key="2">
    <source>
        <dbReference type="Proteomes" id="UP000800035"/>
    </source>
</evidence>
<dbReference type="SUPFAM" id="SSF53254">
    <property type="entry name" value="Phosphoglycerate mutase-like"/>
    <property type="match status" value="1"/>
</dbReference>
<dbReference type="PANTHER" id="PTHR48100:SF54">
    <property type="entry name" value="PHOSPHATASE SPAC5H10.03-RELATED"/>
    <property type="match status" value="1"/>
</dbReference>
<proteinExistence type="predicted"/>
<reference evidence="1" key="1">
    <citation type="journal article" date="2020" name="Stud. Mycol.">
        <title>101 Dothideomycetes genomes: a test case for predicting lifestyles and emergence of pathogens.</title>
        <authorList>
            <person name="Haridas S."/>
            <person name="Albert R."/>
            <person name="Binder M."/>
            <person name="Bloem J."/>
            <person name="Labutti K."/>
            <person name="Salamov A."/>
            <person name="Andreopoulos B."/>
            <person name="Baker S."/>
            <person name="Barry K."/>
            <person name="Bills G."/>
            <person name="Bluhm B."/>
            <person name="Cannon C."/>
            <person name="Castanera R."/>
            <person name="Culley D."/>
            <person name="Daum C."/>
            <person name="Ezra D."/>
            <person name="Gonzalez J."/>
            <person name="Henrissat B."/>
            <person name="Kuo A."/>
            <person name="Liang C."/>
            <person name="Lipzen A."/>
            <person name="Lutzoni F."/>
            <person name="Magnuson J."/>
            <person name="Mondo S."/>
            <person name="Nolan M."/>
            <person name="Ohm R."/>
            <person name="Pangilinan J."/>
            <person name="Park H.-J."/>
            <person name="Ramirez L."/>
            <person name="Alfaro M."/>
            <person name="Sun H."/>
            <person name="Tritt A."/>
            <person name="Yoshinaga Y."/>
            <person name="Zwiers L.-H."/>
            <person name="Turgeon B."/>
            <person name="Goodwin S."/>
            <person name="Spatafora J."/>
            <person name="Crous P."/>
            <person name="Grigoriev I."/>
        </authorList>
    </citation>
    <scope>NUCLEOTIDE SEQUENCE</scope>
    <source>
        <strain evidence="1">CBS 675.92</strain>
    </source>
</reference>
<gene>
    <name evidence="1" type="ORF">CC80DRAFT_471443</name>
</gene>
<name>A0A6A5TVU8_9PLEO</name>
<dbReference type="InterPro" id="IPR013078">
    <property type="entry name" value="His_Pase_superF_clade-1"/>
</dbReference>
<dbReference type="Pfam" id="PF00300">
    <property type="entry name" value="His_Phos_1"/>
    <property type="match status" value="1"/>
</dbReference>
<dbReference type="InterPro" id="IPR050275">
    <property type="entry name" value="PGM_Phosphatase"/>
</dbReference>
<sequence length="257" mass="28440">MPPKISLVRHAQGYHNLHRDYTLLDPLLTPLGKQQCAELSSKFPHHATVDLVIASPLRRTVQTAAYSFGPTLARSEVPFILHPALQEVADSGSDTGTDASILAKTYEDMFKGDDLGFHWGKIDQSLVTDGWNSKKGYWAYTREALAARSADIRNWLFQRPEAHVIIVTHGAIAHFITEDWDVEDPMTTTAYANCEVRDFTFSAASKDGDAHLEETKESKDKRAIDLGETDPHVVAELEGAIHPGTGRFEAVEVTTQA</sequence>
<dbReference type="OrthoDB" id="496981at2759"/>
<dbReference type="SMART" id="SM00855">
    <property type="entry name" value="PGAM"/>
    <property type="match status" value="1"/>
</dbReference>
<accession>A0A6A5TVU8</accession>
<dbReference type="AlphaFoldDB" id="A0A6A5TVU8"/>
<dbReference type="Gene3D" id="3.40.50.1240">
    <property type="entry name" value="Phosphoglycerate mutase-like"/>
    <property type="match status" value="1"/>
</dbReference>
<dbReference type="Proteomes" id="UP000800035">
    <property type="component" value="Unassembled WGS sequence"/>
</dbReference>
<protein>
    <submittedName>
        <fullName evidence="1">Phosphoglycerate mutase family protein</fullName>
    </submittedName>
</protein>
<evidence type="ECO:0000313" key="1">
    <source>
        <dbReference type="EMBL" id="KAF1957033.1"/>
    </source>
</evidence>